<dbReference type="Gene3D" id="3.30.1660.40">
    <property type="entry name" value="FlgT, N-terminal domain"/>
    <property type="match status" value="1"/>
</dbReference>
<keyword evidence="6" id="KW-1185">Reference proteome</keyword>
<sequence length="382" mass="42526">MQKRLLHLVWLVLLVPLFSQAAYFEAQGQAAIGNGDIAQAKAKATQAAMQQLLLYSGASVTSIQQMSGGLLTLDQLEIVTKGTLHNIKILQESQSLDFYTVRLAADVFVGSSQCSAAGARHSLLILAPQLRDQQQARIGQIYQLPESLGLRAYNLAREYSPSMLPIQASNLPINHYQSGKNTFAAIKNYAEKYDAQYLLALEIENLSLSGPYKPTFVQISYPERHFVMNARLYSVADLEEVYNKRVSVQSQWKFKSQEIVDPYSSKFWLSSYGQTVSAALKQVLGEVDSLLACQKLQAKIVTDLGDNRWQINIGSANSLQVGQQMKVQHQSFQWGDWDIPRQQRFDAGTDVTIEQVFQKSAVVKANDPSMADSIQLGDIVSR</sequence>
<keyword evidence="1" id="KW-0732">Signal</keyword>
<dbReference type="InterPro" id="IPR038180">
    <property type="entry name" value="FlgT_N_sf"/>
</dbReference>
<dbReference type="Pfam" id="PF16538">
    <property type="entry name" value="FlgT_C"/>
    <property type="match status" value="1"/>
</dbReference>
<proteinExistence type="predicted"/>
<dbReference type="OrthoDB" id="8778507at2"/>
<evidence type="ECO:0000259" key="2">
    <source>
        <dbReference type="Pfam" id="PF16538"/>
    </source>
</evidence>
<feature type="signal peptide" evidence="1">
    <location>
        <begin position="1"/>
        <end position="21"/>
    </location>
</feature>
<dbReference type="InterPro" id="IPR038165">
    <property type="entry name" value="FlgT_C_sf"/>
</dbReference>
<dbReference type="InterPro" id="IPR032386">
    <property type="entry name" value="FlgT_M"/>
</dbReference>
<dbReference type="Gene3D" id="3.40.50.10610">
    <property type="entry name" value="ABC-type transport auxiliary lipoprotein component"/>
    <property type="match status" value="1"/>
</dbReference>
<feature type="domain" description="Flagellar assembly protein T C-terminal" evidence="2">
    <location>
        <begin position="306"/>
        <end position="381"/>
    </location>
</feature>
<dbReference type="AlphaFoldDB" id="A0A420EFX7"/>
<evidence type="ECO:0000313" key="5">
    <source>
        <dbReference type="EMBL" id="RKF19612.1"/>
    </source>
</evidence>
<feature type="domain" description="Flagellar assembly protein T N-terminal" evidence="4">
    <location>
        <begin position="23"/>
        <end position="108"/>
    </location>
</feature>
<dbReference type="Proteomes" id="UP000286482">
    <property type="component" value="Unassembled WGS sequence"/>
</dbReference>
<feature type="domain" description="Flagellar assembly protein T middle" evidence="3">
    <location>
        <begin position="112"/>
        <end position="261"/>
    </location>
</feature>
<reference evidence="5 6" key="1">
    <citation type="submission" date="2018-09" db="EMBL/GenBank/DDBJ databases">
        <authorList>
            <person name="Wang Z."/>
        </authorList>
    </citation>
    <scope>NUCLEOTIDE SEQUENCE [LARGE SCALE GENOMIC DNA]</scope>
    <source>
        <strain evidence="5 6">ALS 81</strain>
    </source>
</reference>
<comment type="caution">
    <text evidence="5">The sequence shown here is derived from an EMBL/GenBank/DDBJ whole genome shotgun (WGS) entry which is preliminary data.</text>
</comment>
<evidence type="ECO:0000256" key="1">
    <source>
        <dbReference type="SAM" id="SignalP"/>
    </source>
</evidence>
<accession>A0A420EFX7</accession>
<dbReference type="RefSeq" id="WP_120353617.1">
    <property type="nucleotide sequence ID" value="NZ_RAQO01000004.1"/>
</dbReference>
<organism evidence="5 6">
    <name type="scientific">Alginatibacterium sediminis</name>
    <dbReference type="NCBI Taxonomy" id="2164068"/>
    <lineage>
        <taxon>Bacteria</taxon>
        <taxon>Pseudomonadati</taxon>
        <taxon>Pseudomonadota</taxon>
        <taxon>Gammaproteobacteria</taxon>
        <taxon>Alteromonadales</taxon>
        <taxon>Alteromonadaceae</taxon>
        <taxon>Alginatibacterium</taxon>
    </lineage>
</organism>
<evidence type="ECO:0000259" key="3">
    <source>
        <dbReference type="Pfam" id="PF16539"/>
    </source>
</evidence>
<evidence type="ECO:0000313" key="6">
    <source>
        <dbReference type="Proteomes" id="UP000286482"/>
    </source>
</evidence>
<name>A0A420EFX7_9ALTE</name>
<dbReference type="InterPro" id="IPR032388">
    <property type="entry name" value="FlgT_C"/>
</dbReference>
<dbReference type="Pfam" id="PF16539">
    <property type="entry name" value="FlgT_M"/>
    <property type="match status" value="1"/>
</dbReference>
<dbReference type="EMBL" id="RAQO01000004">
    <property type="protein sequence ID" value="RKF19612.1"/>
    <property type="molecule type" value="Genomic_DNA"/>
</dbReference>
<protein>
    <recommendedName>
        <fullName evidence="7">Flagellar biosynthesis protein FlgT</fullName>
    </recommendedName>
</protein>
<dbReference type="InterPro" id="IPR032370">
    <property type="entry name" value="FlgT_N"/>
</dbReference>
<dbReference type="Pfam" id="PF16548">
    <property type="entry name" value="FlgT_N"/>
    <property type="match status" value="1"/>
</dbReference>
<gene>
    <name evidence="5" type="ORF">DBZ36_03865</name>
</gene>
<evidence type="ECO:0008006" key="7">
    <source>
        <dbReference type="Google" id="ProtNLM"/>
    </source>
</evidence>
<dbReference type="Gene3D" id="2.40.10.410">
    <property type="entry name" value="FlgT, C-terminal domain"/>
    <property type="match status" value="1"/>
</dbReference>
<evidence type="ECO:0000259" key="4">
    <source>
        <dbReference type="Pfam" id="PF16548"/>
    </source>
</evidence>
<feature type="chain" id="PRO_5019170145" description="Flagellar biosynthesis protein FlgT" evidence="1">
    <location>
        <begin position="22"/>
        <end position="382"/>
    </location>
</feature>